<dbReference type="InterPro" id="IPR052043">
    <property type="entry name" value="PolySaccharide_Degr_Enz"/>
</dbReference>
<dbReference type="PANTHER" id="PTHR33886:SF8">
    <property type="entry name" value="UNSATURATED RHAMNOGALACTURONAN HYDROLASE (EUROFUNG)"/>
    <property type="match status" value="1"/>
</dbReference>
<keyword evidence="3" id="KW-1185">Reference proteome</keyword>
<evidence type="ECO:0000313" key="3">
    <source>
        <dbReference type="Proteomes" id="UP000647416"/>
    </source>
</evidence>
<evidence type="ECO:0000313" key="2">
    <source>
        <dbReference type="EMBL" id="MBC8596408.1"/>
    </source>
</evidence>
<organism evidence="2 3">
    <name type="scientific">Qingrenia yutianensis</name>
    <dbReference type="NCBI Taxonomy" id="2763676"/>
    <lineage>
        <taxon>Bacteria</taxon>
        <taxon>Bacillati</taxon>
        <taxon>Bacillota</taxon>
        <taxon>Clostridia</taxon>
        <taxon>Eubacteriales</taxon>
        <taxon>Oscillospiraceae</taxon>
        <taxon>Qingrenia</taxon>
    </lineage>
</organism>
<dbReference type="AlphaFoldDB" id="A0A926F8U8"/>
<protein>
    <submittedName>
        <fullName evidence="2">Glycoside hydrolase family 88 protein</fullName>
    </submittedName>
</protein>
<dbReference type="GO" id="GO:0016787">
    <property type="term" value="F:hydrolase activity"/>
    <property type="evidence" value="ECO:0007669"/>
    <property type="project" value="UniProtKB-KW"/>
</dbReference>
<dbReference type="Gene3D" id="1.50.10.10">
    <property type="match status" value="1"/>
</dbReference>
<dbReference type="EMBL" id="JACRTE010000005">
    <property type="protein sequence ID" value="MBC8596408.1"/>
    <property type="molecule type" value="Genomic_DNA"/>
</dbReference>
<comment type="caution">
    <text evidence="2">The sequence shown here is derived from an EMBL/GenBank/DDBJ whole genome shotgun (WGS) entry which is preliminary data.</text>
</comment>
<dbReference type="RefSeq" id="WP_262431886.1">
    <property type="nucleotide sequence ID" value="NZ_JACRTE010000005.1"/>
</dbReference>
<dbReference type="Pfam" id="PF07470">
    <property type="entry name" value="Glyco_hydro_88"/>
    <property type="match status" value="1"/>
</dbReference>
<dbReference type="InterPro" id="IPR010905">
    <property type="entry name" value="Glyco_hydro_88"/>
</dbReference>
<dbReference type="Proteomes" id="UP000647416">
    <property type="component" value="Unassembled WGS sequence"/>
</dbReference>
<dbReference type="PANTHER" id="PTHR33886">
    <property type="entry name" value="UNSATURATED RHAMNOGALACTURONAN HYDROLASE (EUROFUNG)"/>
    <property type="match status" value="1"/>
</dbReference>
<sequence length="372" mass="42986">MTRPIDYAKTACDTIMQKYKAPDLPTMNTFFYIGGVFLSGMQRVYFQTGEKKYFDYIKEWVDSYIFPDGTILGYNRPYDTDEVTRVMTLVPKTFDHKQPGILLFDLYKETGDERYRKAIDYIYEKVPDWGRNSKGGFWHMSVTPNQMWLDSLYMIGPFLAMYSKFKNEKSALCEAVNQAILMYENMRDERGLLHHGWDDSGEAEWAGENGLSPTVWGRAMGWFTVAVPDIMDYLNPGSEEYKKLAEMEANALKAVLKYRNNLGLWCQVLDRPDAEDNWCETSCSCLFTYALFKSVRLGIISKDYLDDAKKAYDALIGRLKYDGEQMLIENVSVGTCIDEGDYRHYIERRTVTNDLHGTGAFVLMCTEAEKML</sequence>
<gene>
    <name evidence="2" type="ORF">H8706_05955</name>
</gene>
<reference evidence="2" key="1">
    <citation type="submission" date="2020-08" db="EMBL/GenBank/DDBJ databases">
        <title>Genome public.</title>
        <authorList>
            <person name="Liu C."/>
            <person name="Sun Q."/>
        </authorList>
    </citation>
    <scope>NUCLEOTIDE SEQUENCE</scope>
    <source>
        <strain evidence="2">NSJ-50</strain>
    </source>
</reference>
<name>A0A926F8U8_9FIRM</name>
<evidence type="ECO:0000256" key="1">
    <source>
        <dbReference type="ARBA" id="ARBA00022801"/>
    </source>
</evidence>
<dbReference type="GO" id="GO:0005975">
    <property type="term" value="P:carbohydrate metabolic process"/>
    <property type="evidence" value="ECO:0007669"/>
    <property type="project" value="InterPro"/>
</dbReference>
<proteinExistence type="predicted"/>
<accession>A0A926F8U8</accession>
<dbReference type="InterPro" id="IPR012341">
    <property type="entry name" value="6hp_glycosidase-like_sf"/>
</dbReference>
<keyword evidence="1 2" id="KW-0378">Hydrolase</keyword>
<dbReference type="InterPro" id="IPR008928">
    <property type="entry name" value="6-hairpin_glycosidase_sf"/>
</dbReference>
<dbReference type="SUPFAM" id="SSF48208">
    <property type="entry name" value="Six-hairpin glycosidases"/>
    <property type="match status" value="1"/>
</dbReference>